<organism evidence="1 2">
    <name type="scientific">Brevibacterium siliguriense</name>
    <dbReference type="NCBI Taxonomy" id="1136497"/>
    <lineage>
        <taxon>Bacteria</taxon>
        <taxon>Bacillati</taxon>
        <taxon>Actinomycetota</taxon>
        <taxon>Actinomycetes</taxon>
        <taxon>Micrococcales</taxon>
        <taxon>Brevibacteriaceae</taxon>
        <taxon>Brevibacterium</taxon>
    </lineage>
</organism>
<dbReference type="Proteomes" id="UP000199597">
    <property type="component" value="Chromosome I"/>
</dbReference>
<reference evidence="2" key="1">
    <citation type="submission" date="2016-10" db="EMBL/GenBank/DDBJ databases">
        <authorList>
            <person name="Varghese N."/>
            <person name="Submissions S."/>
        </authorList>
    </citation>
    <scope>NUCLEOTIDE SEQUENCE [LARGE SCALE GENOMIC DNA]</scope>
    <source>
        <strain evidence="2">DSM 23676</strain>
    </source>
</reference>
<evidence type="ECO:0000313" key="2">
    <source>
        <dbReference type="Proteomes" id="UP000199597"/>
    </source>
</evidence>
<dbReference type="EMBL" id="LT629766">
    <property type="protein sequence ID" value="SDS33480.1"/>
    <property type="molecule type" value="Genomic_DNA"/>
</dbReference>
<keyword evidence="2" id="KW-1185">Reference proteome</keyword>
<name>A0A1H1RCN7_9MICO</name>
<proteinExistence type="predicted"/>
<evidence type="ECO:0000313" key="1">
    <source>
        <dbReference type="EMBL" id="SDS33480.1"/>
    </source>
</evidence>
<dbReference type="AlphaFoldDB" id="A0A1H1RCN7"/>
<gene>
    <name evidence="1" type="ORF">SAMN04489752_1485</name>
</gene>
<protein>
    <submittedName>
        <fullName evidence="1">Uncharacterized protein</fullName>
    </submittedName>
</protein>
<sequence length="30" mass="3554">MPQHPKRVSITSDRLPILIEPNHEFSELIR</sequence>
<accession>A0A1H1RCN7</accession>